<evidence type="ECO:0000256" key="2">
    <source>
        <dbReference type="ARBA" id="ARBA00022679"/>
    </source>
</evidence>
<dbReference type="OrthoDB" id="241648at2759"/>
<proteinExistence type="inferred from homology"/>
<dbReference type="GO" id="GO:0005759">
    <property type="term" value="C:mitochondrial matrix"/>
    <property type="evidence" value="ECO:0007669"/>
    <property type="project" value="UniProtKB-SubCell"/>
</dbReference>
<dbReference type="Gene3D" id="1.20.140.20">
    <property type="entry name" value="Alpha-ketoacid/pyruvate dehydrogenase kinase, N-terminal domain"/>
    <property type="match status" value="1"/>
</dbReference>
<dbReference type="InterPro" id="IPR036784">
    <property type="entry name" value="AK/P_DHK_N_sf"/>
</dbReference>
<comment type="catalytic activity">
    <reaction evidence="7">
        <text>L-seryl-[pyruvate dehydrogenase E1 alpha subunit] + ATP = O-phospho-L-seryl-[pyruvate dehydrogenase E1 alpha subunit] + ADP + H(+)</text>
        <dbReference type="Rhea" id="RHEA:23052"/>
        <dbReference type="Rhea" id="RHEA-COMP:13689"/>
        <dbReference type="Rhea" id="RHEA-COMP:13690"/>
        <dbReference type="ChEBI" id="CHEBI:15378"/>
        <dbReference type="ChEBI" id="CHEBI:29999"/>
        <dbReference type="ChEBI" id="CHEBI:30616"/>
        <dbReference type="ChEBI" id="CHEBI:83421"/>
        <dbReference type="ChEBI" id="CHEBI:456216"/>
        <dbReference type="EC" id="2.7.11.2"/>
    </reaction>
</comment>
<evidence type="ECO:0000256" key="3">
    <source>
        <dbReference type="ARBA" id="ARBA00022741"/>
    </source>
</evidence>
<gene>
    <name evidence="10" type="ORF">SAPINGB_P002753</name>
</gene>
<keyword evidence="6 8" id="KW-0496">Mitochondrion</keyword>
<dbReference type="InterPro" id="IPR039028">
    <property type="entry name" value="BCKD/PDK"/>
</dbReference>
<evidence type="ECO:0000256" key="7">
    <source>
        <dbReference type="ARBA" id="ARBA00048201"/>
    </source>
</evidence>
<protein>
    <recommendedName>
        <fullName evidence="8">Protein-serine/threonine kinase</fullName>
        <ecNumber evidence="8">2.7.11.-</ecNumber>
    </recommendedName>
</protein>
<evidence type="ECO:0000256" key="6">
    <source>
        <dbReference type="ARBA" id="ARBA00023128"/>
    </source>
</evidence>
<dbReference type="GeneID" id="43581571"/>
<accession>A0A5E8BLA7</accession>
<keyword evidence="5 8" id="KW-0067">ATP-binding</keyword>
<organism evidence="10 11">
    <name type="scientific">Magnusiomyces paraingens</name>
    <dbReference type="NCBI Taxonomy" id="2606893"/>
    <lineage>
        <taxon>Eukaryota</taxon>
        <taxon>Fungi</taxon>
        <taxon>Dikarya</taxon>
        <taxon>Ascomycota</taxon>
        <taxon>Saccharomycotina</taxon>
        <taxon>Dipodascomycetes</taxon>
        <taxon>Dipodascales</taxon>
        <taxon>Dipodascaceae</taxon>
        <taxon>Magnusiomyces</taxon>
    </lineage>
</organism>
<comment type="subcellular location">
    <subcellularLocation>
        <location evidence="8">Mitochondrion matrix</location>
    </subcellularLocation>
</comment>
<keyword evidence="4 8" id="KW-0418">Kinase</keyword>
<dbReference type="Gene3D" id="3.30.565.10">
    <property type="entry name" value="Histidine kinase-like ATPase, C-terminal domain"/>
    <property type="match status" value="1"/>
</dbReference>
<dbReference type="PANTHER" id="PTHR11947:SF3">
    <property type="entry name" value="[PYRUVATE DEHYDROGENASE (ACETYL-TRANSFERRING)] KINASE, MITOCHONDRIAL"/>
    <property type="match status" value="1"/>
</dbReference>
<dbReference type="Proteomes" id="UP000398389">
    <property type="component" value="Unassembled WGS sequence"/>
</dbReference>
<dbReference type="SUPFAM" id="SSF69012">
    <property type="entry name" value="alpha-ketoacid dehydrogenase kinase, N-terminal domain"/>
    <property type="match status" value="1"/>
</dbReference>
<dbReference type="RefSeq" id="XP_031853362.1">
    <property type="nucleotide sequence ID" value="XM_031997471.1"/>
</dbReference>
<dbReference type="GO" id="GO:0004740">
    <property type="term" value="F:pyruvate dehydrogenase (acetyl-transferring) kinase activity"/>
    <property type="evidence" value="ECO:0007669"/>
    <property type="project" value="UniProtKB-EC"/>
</dbReference>
<keyword evidence="11" id="KW-1185">Reference proteome</keyword>
<dbReference type="CDD" id="cd16929">
    <property type="entry name" value="HATPase_PDK-like"/>
    <property type="match status" value="1"/>
</dbReference>
<evidence type="ECO:0000256" key="5">
    <source>
        <dbReference type="ARBA" id="ARBA00022840"/>
    </source>
</evidence>
<keyword evidence="2 8" id="KW-0808">Transferase</keyword>
<dbReference type="EMBL" id="CABVLU010000002">
    <property type="protein sequence ID" value="VVT50418.1"/>
    <property type="molecule type" value="Genomic_DNA"/>
</dbReference>
<evidence type="ECO:0000313" key="11">
    <source>
        <dbReference type="Proteomes" id="UP000398389"/>
    </source>
</evidence>
<dbReference type="PANTHER" id="PTHR11947">
    <property type="entry name" value="PYRUVATE DEHYDROGENASE KINASE"/>
    <property type="match status" value="1"/>
</dbReference>
<dbReference type="InterPro" id="IPR003594">
    <property type="entry name" value="HATPase_dom"/>
</dbReference>
<dbReference type="GO" id="GO:0005524">
    <property type="term" value="F:ATP binding"/>
    <property type="evidence" value="ECO:0007669"/>
    <property type="project" value="UniProtKB-UniRule"/>
</dbReference>
<dbReference type="SUPFAM" id="SSF55874">
    <property type="entry name" value="ATPase domain of HSP90 chaperone/DNA topoisomerase II/histidine kinase"/>
    <property type="match status" value="1"/>
</dbReference>
<evidence type="ECO:0000313" key="10">
    <source>
        <dbReference type="EMBL" id="VVT50418.1"/>
    </source>
</evidence>
<dbReference type="Pfam" id="PF10436">
    <property type="entry name" value="BCDHK_Adom3"/>
    <property type="match status" value="1"/>
</dbReference>
<dbReference type="InterPro" id="IPR005467">
    <property type="entry name" value="His_kinase_dom"/>
</dbReference>
<evidence type="ECO:0000256" key="1">
    <source>
        <dbReference type="ARBA" id="ARBA00006155"/>
    </source>
</evidence>
<dbReference type="Pfam" id="PF02518">
    <property type="entry name" value="HATPase_c"/>
    <property type="match status" value="1"/>
</dbReference>
<sequence>MSSVVKPSTAQRISHYARFPPTALSLAQMAQFGQTPSTATVYRAAQFMADELPVRLAHRVRELENLPEGLGESPSIQRVLGWYVKSFEDIVDMQQYAQERLPDTVRANLLQVSSESLSMPAKQFNDNVKDDYIKPTLKTLKALEDGSNPNDHINEHHNEAHHKSFFGSLKDRLFSGFGGSPLTKFDGDQKWPPEVHEYLDAFKDCLTKVRKRHDAVVTTMAQGIKEYSEKHRLKQGSSANGSLDHHRNNNHYMNYNYDFGDTNGEIVKRHGMIEPGFHEQRIQSFLDRFFMSRIGIRMLIGQQLALMEGRFAPDYVGIICTNTGVKETIQHAVTLAEEICEDTYGLYEGPKVIIECDPDLRFMYIPAHLSHMIFETVKNSLRAVVEKYGVDVDSKTYPPVTIVVGDGSEDITIRISDKGGGIPRSVQQRVWMYNYTTVKEPPKIGPEFSEPMMGAPMAGFGYGLPITRLYARYFGGDVVLQSIEGYGTDVYMHLNKLSTRELIF</sequence>
<dbReference type="GO" id="GO:0010906">
    <property type="term" value="P:regulation of glucose metabolic process"/>
    <property type="evidence" value="ECO:0007669"/>
    <property type="project" value="TreeGrafter"/>
</dbReference>
<evidence type="ECO:0000256" key="8">
    <source>
        <dbReference type="RuleBase" id="RU366032"/>
    </source>
</evidence>
<name>A0A5E8BLA7_9ASCO</name>
<evidence type="ECO:0000256" key="4">
    <source>
        <dbReference type="ARBA" id="ARBA00022777"/>
    </source>
</evidence>
<dbReference type="SMART" id="SM00387">
    <property type="entry name" value="HATPase_c"/>
    <property type="match status" value="1"/>
</dbReference>
<comment type="similarity">
    <text evidence="1 8">Belongs to the PDK/BCKDK protein kinase family.</text>
</comment>
<dbReference type="PROSITE" id="PS50109">
    <property type="entry name" value="HIS_KIN"/>
    <property type="match status" value="1"/>
</dbReference>
<dbReference type="EC" id="2.7.11.-" evidence="8"/>
<feature type="domain" description="Histidine kinase" evidence="9">
    <location>
        <begin position="369"/>
        <end position="498"/>
    </location>
</feature>
<dbReference type="InterPro" id="IPR018955">
    <property type="entry name" value="BCDHK/PDK_N"/>
</dbReference>
<dbReference type="AlphaFoldDB" id="A0A5E8BLA7"/>
<evidence type="ECO:0000259" key="9">
    <source>
        <dbReference type="PROSITE" id="PS50109"/>
    </source>
</evidence>
<dbReference type="InterPro" id="IPR036890">
    <property type="entry name" value="HATPase_C_sf"/>
</dbReference>
<reference evidence="10 11" key="1">
    <citation type="submission" date="2019-09" db="EMBL/GenBank/DDBJ databases">
        <authorList>
            <person name="Brejova B."/>
        </authorList>
    </citation>
    <scope>NUCLEOTIDE SEQUENCE [LARGE SCALE GENOMIC DNA]</scope>
</reference>
<keyword evidence="3 8" id="KW-0547">Nucleotide-binding</keyword>